<feature type="transmembrane region" description="Helical" evidence="1">
    <location>
        <begin position="231"/>
        <end position="248"/>
    </location>
</feature>
<dbReference type="GO" id="GO:0004497">
    <property type="term" value="F:monooxygenase activity"/>
    <property type="evidence" value="ECO:0007669"/>
    <property type="project" value="UniProtKB-KW"/>
</dbReference>
<feature type="transmembrane region" description="Helical" evidence="1">
    <location>
        <begin position="146"/>
        <end position="167"/>
    </location>
</feature>
<dbReference type="OrthoDB" id="7157734at2"/>
<dbReference type="GO" id="GO:0010468">
    <property type="term" value="P:regulation of gene expression"/>
    <property type="evidence" value="ECO:0007669"/>
    <property type="project" value="InterPro"/>
</dbReference>
<evidence type="ECO:0000256" key="1">
    <source>
        <dbReference type="SAM" id="Phobius"/>
    </source>
</evidence>
<dbReference type="GO" id="GO:0016020">
    <property type="term" value="C:membrane"/>
    <property type="evidence" value="ECO:0007669"/>
    <property type="project" value="InterPro"/>
</dbReference>
<organism evidence="2 3">
    <name type="scientific">Campylobacter geochelonis</name>
    <dbReference type="NCBI Taxonomy" id="1780362"/>
    <lineage>
        <taxon>Bacteria</taxon>
        <taxon>Pseudomonadati</taxon>
        <taxon>Campylobacterota</taxon>
        <taxon>Epsilonproteobacteria</taxon>
        <taxon>Campylobacterales</taxon>
        <taxon>Campylobacteraceae</taxon>
        <taxon>Campylobacter</taxon>
    </lineage>
</organism>
<name>A0A128EFV1_9BACT</name>
<feature type="transmembrane region" description="Helical" evidence="1">
    <location>
        <begin position="205"/>
        <end position="225"/>
    </location>
</feature>
<dbReference type="InterPro" id="IPR017516">
    <property type="entry name" value="AbrB_dup"/>
</dbReference>
<dbReference type="PANTHER" id="PTHR38457">
    <property type="entry name" value="REGULATOR ABRB-RELATED"/>
    <property type="match status" value="1"/>
</dbReference>
<evidence type="ECO:0000313" key="2">
    <source>
        <dbReference type="EMBL" id="CZE47431.1"/>
    </source>
</evidence>
<dbReference type="Proteomes" id="UP000069632">
    <property type="component" value="Unassembled WGS sequence"/>
</dbReference>
<feature type="transmembrane region" description="Helical" evidence="1">
    <location>
        <begin position="52"/>
        <end position="73"/>
    </location>
</feature>
<feature type="transmembrane region" description="Helical" evidence="1">
    <location>
        <begin position="79"/>
        <end position="101"/>
    </location>
</feature>
<dbReference type="NCBIfam" id="TIGR03082">
    <property type="entry name" value="Gneg_AbrB_dup"/>
    <property type="match status" value="2"/>
</dbReference>
<protein>
    <submittedName>
        <fullName evidence="2">Putative ammonia monooxygenase</fullName>
    </submittedName>
</protein>
<keyword evidence="1" id="KW-1133">Transmembrane helix</keyword>
<dbReference type="Pfam" id="PF05145">
    <property type="entry name" value="AbrB"/>
    <property type="match status" value="1"/>
</dbReference>
<gene>
    <name evidence="2" type="ORF">ERS672216_00880</name>
</gene>
<dbReference type="InterPro" id="IPR007820">
    <property type="entry name" value="AbrB_fam"/>
</dbReference>
<keyword evidence="3" id="KW-1185">Reference proteome</keyword>
<keyword evidence="2" id="KW-0503">Monooxygenase</keyword>
<reference evidence="2 3" key="1">
    <citation type="submission" date="2016-02" db="EMBL/GenBank/DDBJ databases">
        <authorList>
            <consortium name="Pathogen Informatics"/>
        </authorList>
    </citation>
    <scope>NUCLEOTIDE SEQUENCE [LARGE SCALE GENOMIC DNA]</scope>
    <source>
        <strain evidence="2 3">RC20</strain>
    </source>
</reference>
<evidence type="ECO:0000313" key="3">
    <source>
        <dbReference type="Proteomes" id="UP000069632"/>
    </source>
</evidence>
<feature type="transmembrane region" description="Helical" evidence="1">
    <location>
        <begin position="260"/>
        <end position="281"/>
    </location>
</feature>
<feature type="transmembrane region" description="Helical" evidence="1">
    <location>
        <begin position="6"/>
        <end position="31"/>
    </location>
</feature>
<keyword evidence="1" id="KW-0472">Membrane</keyword>
<accession>A0A128EFV1</accession>
<keyword evidence="2" id="KW-0560">Oxidoreductase</keyword>
<dbReference type="RefSeq" id="WP_075494510.1">
    <property type="nucleotide sequence ID" value="NZ_CP053844.1"/>
</dbReference>
<dbReference type="PANTHER" id="PTHR38457:SF1">
    <property type="entry name" value="REGULATOR ABRB-RELATED"/>
    <property type="match status" value="1"/>
</dbReference>
<dbReference type="PIRSF" id="PIRSF038991">
    <property type="entry name" value="Protein_AbrB"/>
    <property type="match status" value="1"/>
</dbReference>
<feature type="transmembrane region" description="Helical" evidence="1">
    <location>
        <begin position="179"/>
        <end position="198"/>
    </location>
</feature>
<sequence length="339" mass="37244">MLYLKYLLTIFIGFLGGFSFSMLNMPLPWLLGPIVSVMIATRFLDLVKPTAVINSARATLGIIIGSAFTPQIIALLPQYIFSLLMLVPMVLVLAVFGVYYYEKVMKFDRITAFFSSIPGGILEMILIAKDCNADIKKVALSQSIRVLFLIFFLPLVVAHFTTVNINGNFAITQKLIDTSFSDMILMILAGVIGVKIALKLNLVGAYIVGSMVVSSIFYMCGFIHSKPPDEVIKLAQIVLGSSIGFAFYKISIREVVKNIAATFGYFIGISLVCAGFIFLMAKFSDFPLLSIILAFSPGGQSEVNMIAITLATDIPYIAIHHLFRVFFITGVLPNLVKKL</sequence>
<keyword evidence="1" id="KW-0812">Transmembrane</keyword>
<dbReference type="EMBL" id="FIZP01000003">
    <property type="protein sequence ID" value="CZE47431.1"/>
    <property type="molecule type" value="Genomic_DNA"/>
</dbReference>
<dbReference type="AlphaFoldDB" id="A0A128EFV1"/>
<feature type="transmembrane region" description="Helical" evidence="1">
    <location>
        <begin position="314"/>
        <end position="336"/>
    </location>
</feature>
<proteinExistence type="predicted"/>